<dbReference type="PRINTS" id="PR00411">
    <property type="entry name" value="PNDRDTASEI"/>
</dbReference>
<keyword evidence="8 11" id="KW-0520">NAD</keyword>
<dbReference type="GO" id="GO:0004148">
    <property type="term" value="F:dihydrolipoyl dehydrogenase (NADH) activity"/>
    <property type="evidence" value="ECO:0007669"/>
    <property type="project" value="UniProtKB-EC"/>
</dbReference>
<dbReference type="EMBL" id="JRFU01000216">
    <property type="protein sequence ID" value="PWE85356.1"/>
    <property type="molecule type" value="Genomic_DNA"/>
</dbReference>
<comment type="catalytic activity">
    <reaction evidence="11">
        <text>N(6)-[(R)-dihydrolipoyl]-L-lysyl-[protein] + NAD(+) = N(6)-[(R)-lipoyl]-L-lysyl-[protein] + NADH + H(+)</text>
        <dbReference type="Rhea" id="RHEA:15045"/>
        <dbReference type="Rhea" id="RHEA-COMP:10474"/>
        <dbReference type="Rhea" id="RHEA-COMP:10475"/>
        <dbReference type="ChEBI" id="CHEBI:15378"/>
        <dbReference type="ChEBI" id="CHEBI:57540"/>
        <dbReference type="ChEBI" id="CHEBI:57945"/>
        <dbReference type="ChEBI" id="CHEBI:83099"/>
        <dbReference type="ChEBI" id="CHEBI:83100"/>
        <dbReference type="EC" id="1.8.1.4"/>
    </reaction>
</comment>
<dbReference type="InterPro" id="IPR023753">
    <property type="entry name" value="FAD/NAD-binding_dom"/>
</dbReference>
<dbReference type="InterPro" id="IPR006258">
    <property type="entry name" value="Lipoamide_DH"/>
</dbReference>
<dbReference type="PROSITE" id="PS50968">
    <property type="entry name" value="BIOTINYL_LIPOYL"/>
    <property type="match status" value="1"/>
</dbReference>
<evidence type="ECO:0000313" key="14">
    <source>
        <dbReference type="Proteomes" id="UP000245288"/>
    </source>
</evidence>
<gene>
    <name evidence="13" type="ORF">LG34_16415</name>
</gene>
<keyword evidence="5" id="KW-0450">Lipoyl</keyword>
<keyword evidence="3" id="KW-0963">Cytoplasm</keyword>
<evidence type="ECO:0000256" key="3">
    <source>
        <dbReference type="ARBA" id="ARBA00022490"/>
    </source>
</evidence>
<dbReference type="InterPro" id="IPR011053">
    <property type="entry name" value="Single_hybrid_motif"/>
</dbReference>
<dbReference type="InterPro" id="IPR012999">
    <property type="entry name" value="Pyr_OxRdtase_I_AS"/>
</dbReference>
<dbReference type="PRINTS" id="PR00368">
    <property type="entry name" value="FADPNR"/>
</dbReference>
<keyword evidence="7 11" id="KW-0560">Oxidoreductase</keyword>
<proteinExistence type="inferred from homology"/>
<protein>
    <recommendedName>
        <fullName evidence="2 11">Dihydrolipoyl dehydrogenase</fullName>
        <ecNumber evidence="11">1.8.1.4</ecNumber>
    </recommendedName>
</protein>
<dbReference type="InterPro" id="IPR000089">
    <property type="entry name" value="Biotin_lipoyl"/>
</dbReference>
<dbReference type="InterPro" id="IPR050151">
    <property type="entry name" value="Class-I_Pyr_Nuc-Dis_Oxidored"/>
</dbReference>
<comment type="cofactor">
    <cofactor evidence="11">
        <name>FAD</name>
        <dbReference type="ChEBI" id="CHEBI:57692"/>
    </cofactor>
    <text evidence="11">Binds 1 FAD per subunit.</text>
</comment>
<dbReference type="Pfam" id="PF02852">
    <property type="entry name" value="Pyr_redox_dim"/>
    <property type="match status" value="1"/>
</dbReference>
<dbReference type="InterPro" id="IPR036188">
    <property type="entry name" value="FAD/NAD-bd_sf"/>
</dbReference>
<evidence type="ECO:0000256" key="4">
    <source>
        <dbReference type="ARBA" id="ARBA00022630"/>
    </source>
</evidence>
<evidence type="ECO:0000256" key="11">
    <source>
        <dbReference type="RuleBase" id="RU003692"/>
    </source>
</evidence>
<feature type="domain" description="Lipoyl-binding" evidence="12">
    <location>
        <begin position="2"/>
        <end position="77"/>
    </location>
</feature>
<dbReference type="NCBIfam" id="TIGR01350">
    <property type="entry name" value="lipoamide_DH"/>
    <property type="match status" value="1"/>
</dbReference>
<dbReference type="InterPro" id="IPR004099">
    <property type="entry name" value="Pyr_nucl-diS_OxRdtase_dimer"/>
</dbReference>
<dbReference type="SUPFAM" id="SSF55424">
    <property type="entry name" value="FAD/NAD-linked reductases, dimerisation (C-terminal) domain"/>
    <property type="match status" value="1"/>
</dbReference>
<keyword evidence="6 11" id="KW-0274">FAD</keyword>
<dbReference type="Gene3D" id="3.50.50.60">
    <property type="entry name" value="FAD/NAD(P)-binding domain"/>
    <property type="match status" value="2"/>
</dbReference>
<dbReference type="InterPro" id="IPR016156">
    <property type="entry name" value="FAD/NAD-linked_Rdtase_dimer_sf"/>
</dbReference>
<keyword evidence="10 11" id="KW-0676">Redox-active center</keyword>
<dbReference type="PANTHER" id="PTHR22912:SF217">
    <property type="entry name" value="DIHYDROLIPOYL DEHYDROGENASE"/>
    <property type="match status" value="1"/>
</dbReference>
<evidence type="ECO:0000259" key="12">
    <source>
        <dbReference type="PROSITE" id="PS50968"/>
    </source>
</evidence>
<comment type="similarity">
    <text evidence="1 11">Belongs to the class-I pyridine nucleotide-disulfide oxidoreductase family.</text>
</comment>
<keyword evidence="14" id="KW-1185">Reference proteome</keyword>
<organism evidence="13 14">
    <name type="scientific">Eubacterium ramulus</name>
    <dbReference type="NCBI Taxonomy" id="39490"/>
    <lineage>
        <taxon>Bacteria</taxon>
        <taxon>Bacillati</taxon>
        <taxon>Bacillota</taxon>
        <taxon>Clostridia</taxon>
        <taxon>Eubacteriales</taxon>
        <taxon>Eubacteriaceae</taxon>
        <taxon>Eubacterium</taxon>
    </lineage>
</organism>
<dbReference type="GO" id="GO:0006103">
    <property type="term" value="P:2-oxoglutarate metabolic process"/>
    <property type="evidence" value="ECO:0007669"/>
    <property type="project" value="TreeGrafter"/>
</dbReference>
<reference evidence="13 14" key="1">
    <citation type="submission" date="2014-09" db="EMBL/GenBank/DDBJ databases">
        <title>Butyrate-producing bacteria isolated from human gut.</title>
        <authorList>
            <person name="Zhang Q."/>
            <person name="Zhao L."/>
        </authorList>
    </citation>
    <scope>NUCLEOTIDE SEQUENCE [LARGE SCALE GENOMIC DNA]</scope>
    <source>
        <strain evidence="13 14">21</strain>
    </source>
</reference>
<dbReference type="Pfam" id="PF07992">
    <property type="entry name" value="Pyr_redox_2"/>
    <property type="match status" value="1"/>
</dbReference>
<dbReference type="GO" id="GO:0050660">
    <property type="term" value="F:flavin adenine dinucleotide binding"/>
    <property type="evidence" value="ECO:0007669"/>
    <property type="project" value="InterPro"/>
</dbReference>
<dbReference type="PANTHER" id="PTHR22912">
    <property type="entry name" value="DISULFIDE OXIDOREDUCTASE"/>
    <property type="match status" value="1"/>
</dbReference>
<evidence type="ECO:0000256" key="9">
    <source>
        <dbReference type="ARBA" id="ARBA00023157"/>
    </source>
</evidence>
<dbReference type="SUPFAM" id="SSF51230">
    <property type="entry name" value="Single hybrid motif"/>
    <property type="match status" value="1"/>
</dbReference>
<evidence type="ECO:0000256" key="10">
    <source>
        <dbReference type="ARBA" id="ARBA00023284"/>
    </source>
</evidence>
<evidence type="ECO:0000256" key="7">
    <source>
        <dbReference type="ARBA" id="ARBA00023002"/>
    </source>
</evidence>
<evidence type="ECO:0000256" key="1">
    <source>
        <dbReference type="ARBA" id="ARBA00007532"/>
    </source>
</evidence>
<sequence>MAKVIVMPKLGYTQDSGAIAAWLKNEGDTVERGEALFDVHTDKTVVTVESSASGTLLKIALEPEVTVPVLTPVCVIGEPGEDAEAALANHKTLEVADAQDEGLLDDDDDDDIVEAAEEAVGETTAESYDYDIVVIGAGPGGYETAIKAAQVGKKTCIVEATYFGGTCLNVGCIPTKVMIHTADLVSEIKESPAYAVTGIDASAVTVDMKKLQQRKKTVVNTLTGGVQALLRANGVTIENGKGSFVDNHTVTVGNKQITAENIIIATGSSVFMPPFIALEGENNILTSNEALDMDELPGTIAVIGGGVIGIEFAYLLSKLGPKVVVLELMDHILPMVDPEISGLAQKQMEKDGVEFNLGAKVKSVKDNHVYYELNGEELDVAADAILMAVGRIPNTEGLNAEGIGIEFNKRAIAVNEVMQTNISNIYAIGDVNGKVMLAHTASHEGMVAVAHICGDHADMNYDQIPSCIYINPEISSIGLTEAKAKEQYDNVKVGRFPMMANGKSLIEGTTNGMMKVILEGETGEILGVHIYASHATDMIGEVSVAMSSELTADEMIHAIHPHPTVNEALGETFMSAWLGKAINSL</sequence>
<name>A0A2V1JMU8_EUBRA</name>
<evidence type="ECO:0000256" key="8">
    <source>
        <dbReference type="ARBA" id="ARBA00023027"/>
    </source>
</evidence>
<evidence type="ECO:0000256" key="5">
    <source>
        <dbReference type="ARBA" id="ARBA00022823"/>
    </source>
</evidence>
<keyword evidence="4 11" id="KW-0285">Flavoprotein</keyword>
<comment type="miscellaneous">
    <text evidence="11">The active site is a redox-active disulfide bond.</text>
</comment>
<dbReference type="SUPFAM" id="SSF51905">
    <property type="entry name" value="FAD/NAD(P)-binding domain"/>
    <property type="match status" value="1"/>
</dbReference>
<keyword evidence="9" id="KW-1015">Disulfide bond</keyword>
<dbReference type="Gene3D" id="2.40.50.100">
    <property type="match status" value="1"/>
</dbReference>
<evidence type="ECO:0000256" key="6">
    <source>
        <dbReference type="ARBA" id="ARBA00022827"/>
    </source>
</evidence>
<comment type="caution">
    <text evidence="13">The sequence shown here is derived from an EMBL/GenBank/DDBJ whole genome shotgun (WGS) entry which is preliminary data.</text>
</comment>
<dbReference type="PROSITE" id="PS00076">
    <property type="entry name" value="PYRIDINE_REDOX_1"/>
    <property type="match status" value="1"/>
</dbReference>
<dbReference type="PROSITE" id="PS00189">
    <property type="entry name" value="LIPOYL"/>
    <property type="match status" value="1"/>
</dbReference>
<accession>A0A2V1JMU8</accession>
<evidence type="ECO:0000256" key="2">
    <source>
        <dbReference type="ARBA" id="ARBA00016961"/>
    </source>
</evidence>
<dbReference type="OrthoDB" id="9807946at2"/>
<evidence type="ECO:0000313" key="13">
    <source>
        <dbReference type="EMBL" id="PWE85356.1"/>
    </source>
</evidence>
<dbReference type="InterPro" id="IPR003016">
    <property type="entry name" value="2-oxoA_DH_lipoyl-BS"/>
</dbReference>
<dbReference type="AlphaFoldDB" id="A0A2V1JMU8"/>
<dbReference type="RefSeq" id="WP_109216918.1">
    <property type="nucleotide sequence ID" value="NZ_JRFU01000216.1"/>
</dbReference>
<dbReference type="Gene3D" id="3.30.390.30">
    <property type="match status" value="1"/>
</dbReference>
<dbReference type="FunFam" id="3.30.390.30:FF:000001">
    <property type="entry name" value="Dihydrolipoyl dehydrogenase"/>
    <property type="match status" value="1"/>
</dbReference>
<dbReference type="CDD" id="cd06849">
    <property type="entry name" value="lipoyl_domain"/>
    <property type="match status" value="1"/>
</dbReference>
<dbReference type="Pfam" id="PF00364">
    <property type="entry name" value="Biotin_lipoyl"/>
    <property type="match status" value="1"/>
</dbReference>
<dbReference type="Proteomes" id="UP000245288">
    <property type="component" value="Unassembled WGS sequence"/>
</dbReference>
<dbReference type="EC" id="1.8.1.4" evidence="11"/>